<dbReference type="GO" id="GO:0016020">
    <property type="term" value="C:membrane"/>
    <property type="evidence" value="ECO:0007669"/>
    <property type="project" value="TreeGrafter"/>
</dbReference>
<dbReference type="Pfam" id="PF00561">
    <property type="entry name" value="Abhydrolase_1"/>
    <property type="match status" value="1"/>
</dbReference>
<dbReference type="PANTHER" id="PTHR43798:SF33">
    <property type="entry name" value="HYDROLASE, PUTATIVE (AFU_ORTHOLOGUE AFUA_2G14860)-RELATED"/>
    <property type="match status" value="1"/>
</dbReference>
<evidence type="ECO:0000259" key="1">
    <source>
        <dbReference type="Pfam" id="PF00561"/>
    </source>
</evidence>
<dbReference type="InterPro" id="IPR000073">
    <property type="entry name" value="AB_hydrolase_1"/>
</dbReference>
<gene>
    <name evidence="2" type="ORF">SAMN00017477_1551</name>
</gene>
<dbReference type="Proteomes" id="UP000192368">
    <property type="component" value="Unassembled WGS sequence"/>
</dbReference>
<dbReference type="STRING" id="573058.SAMN00017477_1551"/>
<dbReference type="SUPFAM" id="SSF53474">
    <property type="entry name" value="alpha/beta-Hydrolases"/>
    <property type="match status" value="1"/>
</dbReference>
<dbReference type="EMBL" id="FWWR01000011">
    <property type="protein sequence ID" value="SMB89983.1"/>
    <property type="molecule type" value="Genomic_DNA"/>
</dbReference>
<evidence type="ECO:0000313" key="2">
    <source>
        <dbReference type="EMBL" id="SMB89983.1"/>
    </source>
</evidence>
<dbReference type="PANTHER" id="PTHR43798">
    <property type="entry name" value="MONOACYLGLYCEROL LIPASE"/>
    <property type="match status" value="1"/>
</dbReference>
<evidence type="ECO:0000313" key="3">
    <source>
        <dbReference type="Proteomes" id="UP000192368"/>
    </source>
</evidence>
<feature type="domain" description="AB hydrolase-1" evidence="1">
    <location>
        <begin position="21"/>
        <end position="239"/>
    </location>
</feature>
<protein>
    <submittedName>
        <fullName evidence="2">Pimeloyl-ACP methyl ester carboxylesterase</fullName>
    </submittedName>
</protein>
<name>A0A1W1V9M7_PEPAS</name>
<dbReference type="PRINTS" id="PR00111">
    <property type="entry name" value="ABHYDROLASE"/>
</dbReference>
<proteinExistence type="predicted"/>
<reference evidence="3" key="1">
    <citation type="submission" date="2017-04" db="EMBL/GenBank/DDBJ databases">
        <authorList>
            <person name="Varghese N."/>
            <person name="Submissions S."/>
        </authorList>
    </citation>
    <scope>NUCLEOTIDE SEQUENCE [LARGE SCALE GENOMIC DNA]</scope>
    <source>
        <strain evidence="3">DSM 20463</strain>
    </source>
</reference>
<dbReference type="InterPro" id="IPR029058">
    <property type="entry name" value="AB_hydrolase_fold"/>
</dbReference>
<accession>A0A1W1V9M7</accession>
<dbReference type="Gene3D" id="3.40.50.1820">
    <property type="entry name" value="alpha/beta hydrolase"/>
    <property type="match status" value="1"/>
</dbReference>
<dbReference type="AlphaFoldDB" id="A0A1W1V9M7"/>
<dbReference type="InterPro" id="IPR050266">
    <property type="entry name" value="AB_hydrolase_sf"/>
</dbReference>
<dbReference type="RefSeq" id="WP_084231121.1">
    <property type="nucleotide sequence ID" value="NZ_FWWR01000011.1"/>
</dbReference>
<dbReference type="OrthoDB" id="9775557at2"/>
<keyword evidence="3" id="KW-1185">Reference proteome</keyword>
<organism evidence="2 3">
    <name type="scientific">Peptoniphilus asaccharolyticus DSM 20463</name>
    <dbReference type="NCBI Taxonomy" id="573058"/>
    <lineage>
        <taxon>Bacteria</taxon>
        <taxon>Bacillati</taxon>
        <taxon>Bacillota</taxon>
        <taxon>Tissierellia</taxon>
        <taxon>Tissierellales</taxon>
        <taxon>Peptoniphilaceae</taxon>
        <taxon>Peptoniphilus</taxon>
    </lineage>
</organism>
<sequence>MEKKYIDLGTRVAYFERAGEKPLVLLHGWGANIESVVPIINAVSQQYHIYAYDSAGFGNSEEPREVWGTHDYEELLVRFLKAMDIKKATFIGHSFGGKTLSIFAAKHPEMVEKLVLIDASGVLPKRSLKYYFKVYSFKLLRKIYTTFLSGDKDERLEKFYKKYGSDDYQASQGIMRKTFVKVVNESTEEYFEKIEAPTLLVWGETDDATPLYMAKIFEQKIKDSGLVVLDGGHFSYIDDYGTFSAVLKSFLG</sequence>